<reference evidence="2" key="2">
    <citation type="submission" date="2015-01" db="EMBL/GenBank/DDBJ databases">
        <title>Evolutionary Origins and Diversification of the Mycorrhizal Mutualists.</title>
        <authorList>
            <consortium name="DOE Joint Genome Institute"/>
            <consortium name="Mycorrhizal Genomics Consortium"/>
            <person name="Kohler A."/>
            <person name="Kuo A."/>
            <person name="Nagy L.G."/>
            <person name="Floudas D."/>
            <person name="Copeland A."/>
            <person name="Barry K.W."/>
            <person name="Cichocki N."/>
            <person name="Veneault-Fourrey C."/>
            <person name="LaButti K."/>
            <person name="Lindquist E.A."/>
            <person name="Lipzen A."/>
            <person name="Lundell T."/>
            <person name="Morin E."/>
            <person name="Murat C."/>
            <person name="Riley R."/>
            <person name="Ohm R."/>
            <person name="Sun H."/>
            <person name="Tunlid A."/>
            <person name="Henrissat B."/>
            <person name="Grigoriev I.V."/>
            <person name="Hibbett D.S."/>
            <person name="Martin F."/>
        </authorList>
    </citation>
    <scope>NUCLEOTIDE SEQUENCE [LARGE SCALE GENOMIC DNA]</scope>
    <source>
        <strain evidence="2">441</strain>
    </source>
</reference>
<organism evidence="1 2">
    <name type="scientific">Pisolithus microcarpus 441</name>
    <dbReference type="NCBI Taxonomy" id="765257"/>
    <lineage>
        <taxon>Eukaryota</taxon>
        <taxon>Fungi</taxon>
        <taxon>Dikarya</taxon>
        <taxon>Basidiomycota</taxon>
        <taxon>Agaricomycotina</taxon>
        <taxon>Agaricomycetes</taxon>
        <taxon>Agaricomycetidae</taxon>
        <taxon>Boletales</taxon>
        <taxon>Sclerodermatineae</taxon>
        <taxon>Pisolithaceae</taxon>
        <taxon>Pisolithus</taxon>
    </lineage>
</organism>
<keyword evidence="2" id="KW-1185">Reference proteome</keyword>
<dbReference type="EMBL" id="KN833700">
    <property type="protein sequence ID" value="KIK26658.1"/>
    <property type="molecule type" value="Genomic_DNA"/>
</dbReference>
<dbReference type="Proteomes" id="UP000054018">
    <property type="component" value="Unassembled WGS sequence"/>
</dbReference>
<name>A0A0D0A3M8_9AGAM</name>
<accession>A0A0D0A3M8</accession>
<dbReference type="HOGENOM" id="CLU_1876241_0_0_1"/>
<proteinExistence type="predicted"/>
<dbReference type="AlphaFoldDB" id="A0A0D0A3M8"/>
<evidence type="ECO:0000313" key="1">
    <source>
        <dbReference type="EMBL" id="KIK26658.1"/>
    </source>
</evidence>
<gene>
    <name evidence="1" type="ORF">PISMIDRAFT_242074</name>
</gene>
<protein>
    <submittedName>
        <fullName evidence="1">Uncharacterized protein</fullName>
    </submittedName>
</protein>
<evidence type="ECO:0000313" key="2">
    <source>
        <dbReference type="Proteomes" id="UP000054018"/>
    </source>
</evidence>
<reference evidence="1 2" key="1">
    <citation type="submission" date="2014-04" db="EMBL/GenBank/DDBJ databases">
        <authorList>
            <consortium name="DOE Joint Genome Institute"/>
            <person name="Kuo A."/>
            <person name="Kohler A."/>
            <person name="Costa M.D."/>
            <person name="Nagy L.G."/>
            <person name="Floudas D."/>
            <person name="Copeland A."/>
            <person name="Barry K.W."/>
            <person name="Cichocki N."/>
            <person name="Veneault-Fourrey C."/>
            <person name="LaButti K."/>
            <person name="Lindquist E.A."/>
            <person name="Lipzen A."/>
            <person name="Lundell T."/>
            <person name="Morin E."/>
            <person name="Murat C."/>
            <person name="Sun H."/>
            <person name="Tunlid A."/>
            <person name="Henrissat B."/>
            <person name="Grigoriev I.V."/>
            <person name="Hibbett D.S."/>
            <person name="Martin F."/>
            <person name="Nordberg H.P."/>
            <person name="Cantor M.N."/>
            <person name="Hua S.X."/>
        </authorList>
    </citation>
    <scope>NUCLEOTIDE SEQUENCE [LARGE SCALE GENOMIC DNA]</scope>
    <source>
        <strain evidence="1 2">441</strain>
    </source>
</reference>
<sequence>MMAWHRACYANIRKSGCGKRICQFTRLDVRSLPGLPAVHVWLRPAFKLLLGINQRGDELKVPRVLWRIVPRSAVPGCLKKTLALKQSCLPETGVALTTSAVPQLRGRDGLDSEQERLVKNTQISRLPHDRLPEQGR</sequence>